<dbReference type="Pfam" id="PF00216">
    <property type="entry name" value="Bac_DNA_binding"/>
    <property type="match status" value="1"/>
</dbReference>
<dbReference type="InterPro" id="IPR000119">
    <property type="entry name" value="Hist_DNA-bd"/>
</dbReference>
<protein>
    <recommendedName>
        <fullName evidence="6">DNA-binding protein</fullName>
    </recommendedName>
</protein>
<evidence type="ECO:0008006" key="6">
    <source>
        <dbReference type="Google" id="ProtNLM"/>
    </source>
</evidence>
<sequence length="127" mass="13601">MAKSKAPARKPKAAKAPAKAVAIKPITENFSKSALVRHLADHAGVEGKHVKAVLASLEATIFGAMHKRGAGVFTLPGLFKITTLKVAAKPRRQGKDPFTGQERWFDAKPATVRVKARALKKLKDAAL</sequence>
<dbReference type="CDD" id="cd13834">
    <property type="entry name" value="HU_like"/>
    <property type="match status" value="1"/>
</dbReference>
<keyword evidence="5" id="KW-1185">Reference proteome</keyword>
<reference evidence="4 5" key="1">
    <citation type="journal article" date="2019" name="Int. J. Syst. Evol. Microbiol.">
        <title>The Global Catalogue of Microorganisms (GCM) 10K type strain sequencing project: providing services to taxonomists for standard genome sequencing and annotation.</title>
        <authorList>
            <consortium name="The Broad Institute Genomics Platform"/>
            <consortium name="The Broad Institute Genome Sequencing Center for Infectious Disease"/>
            <person name="Wu L."/>
            <person name="Ma J."/>
        </authorList>
    </citation>
    <scope>NUCLEOTIDE SEQUENCE [LARGE SCALE GENOMIC DNA]</scope>
    <source>
        <strain evidence="4 5">JCM 15421</strain>
    </source>
</reference>
<name>A0ABN1IQ06_9GAMM</name>
<dbReference type="SUPFAM" id="SSF47729">
    <property type="entry name" value="IHF-like DNA-binding proteins"/>
    <property type="match status" value="1"/>
</dbReference>
<proteinExistence type="inferred from homology"/>
<dbReference type="EMBL" id="BAAAEU010000023">
    <property type="protein sequence ID" value="GAA0718674.1"/>
    <property type="molecule type" value="Genomic_DNA"/>
</dbReference>
<evidence type="ECO:0000313" key="4">
    <source>
        <dbReference type="EMBL" id="GAA0718674.1"/>
    </source>
</evidence>
<evidence type="ECO:0000256" key="2">
    <source>
        <dbReference type="ARBA" id="ARBA00023125"/>
    </source>
</evidence>
<evidence type="ECO:0000256" key="1">
    <source>
        <dbReference type="ARBA" id="ARBA00010529"/>
    </source>
</evidence>
<comment type="similarity">
    <text evidence="1 3">Belongs to the bacterial histone-like protein family.</text>
</comment>
<gene>
    <name evidence="4" type="ORF">GCM10009105_26470</name>
</gene>
<dbReference type="RefSeq" id="WP_343791903.1">
    <property type="nucleotide sequence ID" value="NZ_BAAAEU010000023.1"/>
</dbReference>
<dbReference type="Gene3D" id="4.10.520.10">
    <property type="entry name" value="IHF-like DNA-binding proteins"/>
    <property type="match status" value="1"/>
</dbReference>
<evidence type="ECO:0000313" key="5">
    <source>
        <dbReference type="Proteomes" id="UP001501523"/>
    </source>
</evidence>
<evidence type="ECO:0000256" key="3">
    <source>
        <dbReference type="RuleBase" id="RU003939"/>
    </source>
</evidence>
<organism evidence="4 5">
    <name type="scientific">Dokdonella soli</name>
    <dbReference type="NCBI Taxonomy" id="529810"/>
    <lineage>
        <taxon>Bacteria</taxon>
        <taxon>Pseudomonadati</taxon>
        <taxon>Pseudomonadota</taxon>
        <taxon>Gammaproteobacteria</taxon>
        <taxon>Lysobacterales</taxon>
        <taxon>Rhodanobacteraceae</taxon>
        <taxon>Dokdonella</taxon>
    </lineage>
</organism>
<comment type="caution">
    <text evidence="4">The sequence shown here is derived from an EMBL/GenBank/DDBJ whole genome shotgun (WGS) entry which is preliminary data.</text>
</comment>
<accession>A0ABN1IQ06</accession>
<dbReference type="SMART" id="SM00411">
    <property type="entry name" value="BHL"/>
    <property type="match status" value="1"/>
</dbReference>
<dbReference type="Proteomes" id="UP001501523">
    <property type="component" value="Unassembled WGS sequence"/>
</dbReference>
<dbReference type="InterPro" id="IPR010992">
    <property type="entry name" value="IHF-like_DNA-bd_dom_sf"/>
</dbReference>
<keyword evidence="2" id="KW-0238">DNA-binding</keyword>